<sequence>MTCTETTYTENNGVPAVDSALAAPALTGPGHFTAMQVRDGRVRGLALHLERLDAATREYLGRAGLDGERVRAEIRQALAASGRADASVRVHVHWPDGDSRATLKVTVREPQVAATGPLRLISVPYVRRTPRIKHLDGAVQNRALDEAEAEGADEALLTTPEGLVTEGAITNIAFWDGEHVVWPDAPCLRGMTMALLEPRLPSVRRAVTLGDLPRYRAAFVTNSHGISPVGRIDDVEFPVAREFMAGVTAAYAAVPWDAV</sequence>
<name>A0ACC6Q6S7_9ACTN</name>
<keyword evidence="2" id="KW-1185">Reference proteome</keyword>
<proteinExistence type="predicted"/>
<gene>
    <name evidence="1" type="ORF">WKI67_39010</name>
</gene>
<keyword evidence="1" id="KW-0808">Transferase</keyword>
<dbReference type="Proteomes" id="UP001377168">
    <property type="component" value="Unassembled WGS sequence"/>
</dbReference>
<keyword evidence="1" id="KW-0032">Aminotransferase</keyword>
<evidence type="ECO:0000313" key="1">
    <source>
        <dbReference type="EMBL" id="MEJ8639349.1"/>
    </source>
</evidence>
<evidence type="ECO:0000313" key="2">
    <source>
        <dbReference type="Proteomes" id="UP001377168"/>
    </source>
</evidence>
<reference evidence="1" key="1">
    <citation type="submission" date="2024-03" db="EMBL/GenBank/DDBJ databases">
        <title>Novel Streptomyces species of biotechnological and ecological value are a feature of Machair soil.</title>
        <authorList>
            <person name="Prole J.R."/>
            <person name="Goodfellow M."/>
            <person name="Allenby N."/>
            <person name="Ward A.C."/>
        </authorList>
    </citation>
    <scope>NUCLEOTIDE SEQUENCE</scope>
    <source>
        <strain evidence="1">MS2.AVA.5</strain>
    </source>
</reference>
<accession>A0ACC6Q6S7</accession>
<comment type="caution">
    <text evidence="1">The sequence shown here is derived from an EMBL/GenBank/DDBJ whole genome shotgun (WGS) entry which is preliminary data.</text>
</comment>
<organism evidence="1 2">
    <name type="scientific">Streptomyces achmelvichensis</name>
    <dbReference type="NCBI Taxonomy" id="3134111"/>
    <lineage>
        <taxon>Bacteria</taxon>
        <taxon>Bacillati</taxon>
        <taxon>Actinomycetota</taxon>
        <taxon>Actinomycetes</taxon>
        <taxon>Kitasatosporales</taxon>
        <taxon>Streptomycetaceae</taxon>
        <taxon>Streptomyces</taxon>
    </lineage>
</organism>
<protein>
    <submittedName>
        <fullName evidence="1">Aminotransferase class IV</fullName>
    </submittedName>
</protein>
<dbReference type="EMBL" id="JBBKAJ010000022">
    <property type="protein sequence ID" value="MEJ8639349.1"/>
    <property type="molecule type" value="Genomic_DNA"/>
</dbReference>